<name>A0A4Y9YXQ0_9APHY</name>
<evidence type="ECO:0000313" key="3">
    <source>
        <dbReference type="Proteomes" id="UP000298390"/>
    </source>
</evidence>
<dbReference type="InterPro" id="IPR004821">
    <property type="entry name" value="Cyt_trans-like"/>
</dbReference>
<proteinExistence type="predicted"/>
<organism evidence="2 3">
    <name type="scientific">Rhodofomes roseus</name>
    <dbReference type="NCBI Taxonomy" id="34475"/>
    <lineage>
        <taxon>Eukaryota</taxon>
        <taxon>Fungi</taxon>
        <taxon>Dikarya</taxon>
        <taxon>Basidiomycota</taxon>
        <taxon>Agaricomycotina</taxon>
        <taxon>Agaricomycetes</taxon>
        <taxon>Polyporales</taxon>
        <taxon>Rhodofomes</taxon>
    </lineage>
</organism>
<dbReference type="AlphaFoldDB" id="A0A4Y9YXQ0"/>
<sequence length="355" mass="39634">MSVHPELDTVRRAALIARIYDLRQPPTYLSAPISAVARHTTENLRIILFSPFFDQEAQPPSNERDADSGDQAKYGFSPTGHWDDVQKLLTYVYVQATKVAQDMNRVLMDIDVLLKVPRESFDAELIRDAERTYRIAPLYPQSPPLPGESDDRSDILVLQPEHYSHSPHQSIIPPPSDPTLPPLFPISALGGTFDHLHAGHKILLSMGAWISREKLIVGVTDDVLLKNKVHKEVLEPLPVRTARVRGFLELFKPGLQYDVVPISDVYGPTAWDPNIQALVASKETLPGAASIHKHREENGLPALRTFVIDVISSSEASLDDRDAEALKNTKMSSTFIRQWIVETRARIDRSPPAAS</sequence>
<dbReference type="GO" id="GO:0004140">
    <property type="term" value="F:dephospho-CoA kinase activity"/>
    <property type="evidence" value="ECO:0007669"/>
    <property type="project" value="TreeGrafter"/>
</dbReference>
<evidence type="ECO:0000313" key="2">
    <source>
        <dbReference type="EMBL" id="TFY67042.1"/>
    </source>
</evidence>
<comment type="caution">
    <text evidence="2">The sequence shown here is derived from an EMBL/GenBank/DDBJ whole genome shotgun (WGS) entry which is preliminary data.</text>
</comment>
<dbReference type="EMBL" id="SEKV01000065">
    <property type="protein sequence ID" value="TFY67042.1"/>
    <property type="molecule type" value="Genomic_DNA"/>
</dbReference>
<dbReference type="PANTHER" id="PTHR10695">
    <property type="entry name" value="DEPHOSPHO-COA KINASE-RELATED"/>
    <property type="match status" value="1"/>
</dbReference>
<dbReference type="PANTHER" id="PTHR10695:SF46">
    <property type="entry name" value="BIFUNCTIONAL COENZYME A SYNTHASE-RELATED"/>
    <property type="match status" value="1"/>
</dbReference>
<dbReference type="Proteomes" id="UP000298390">
    <property type="component" value="Unassembled WGS sequence"/>
</dbReference>
<dbReference type="InterPro" id="IPR014729">
    <property type="entry name" value="Rossmann-like_a/b/a_fold"/>
</dbReference>
<protein>
    <recommendedName>
        <fullName evidence="1">Cytidyltransferase-like domain-containing protein</fullName>
    </recommendedName>
</protein>
<dbReference type="SUPFAM" id="SSF52374">
    <property type="entry name" value="Nucleotidylyl transferase"/>
    <property type="match status" value="1"/>
</dbReference>
<feature type="domain" description="Cytidyltransferase-like" evidence="1">
    <location>
        <begin position="189"/>
        <end position="337"/>
    </location>
</feature>
<dbReference type="Gene3D" id="3.40.50.620">
    <property type="entry name" value="HUPs"/>
    <property type="match status" value="1"/>
</dbReference>
<gene>
    <name evidence="2" type="ORF">EVJ58_g1878</name>
</gene>
<dbReference type="STRING" id="34475.A0A4Y9YXQ0"/>
<evidence type="ECO:0000259" key="1">
    <source>
        <dbReference type="Pfam" id="PF01467"/>
    </source>
</evidence>
<dbReference type="Pfam" id="PF01467">
    <property type="entry name" value="CTP_transf_like"/>
    <property type="match status" value="1"/>
</dbReference>
<reference evidence="2 3" key="1">
    <citation type="submission" date="2019-01" db="EMBL/GenBank/DDBJ databases">
        <title>Genome sequencing of the rare red list fungi Fomitopsis rosea.</title>
        <authorList>
            <person name="Buettner E."/>
            <person name="Kellner H."/>
        </authorList>
    </citation>
    <scope>NUCLEOTIDE SEQUENCE [LARGE SCALE GENOMIC DNA]</scope>
    <source>
        <strain evidence="2 3">DSM 105464</strain>
    </source>
</reference>
<dbReference type="CDD" id="cd02164">
    <property type="entry name" value="PPAT_CoAS"/>
    <property type="match status" value="1"/>
</dbReference>
<dbReference type="GO" id="GO:0015937">
    <property type="term" value="P:coenzyme A biosynthetic process"/>
    <property type="evidence" value="ECO:0007669"/>
    <property type="project" value="TreeGrafter"/>
</dbReference>
<accession>A0A4Y9YXQ0</accession>